<evidence type="ECO:0000313" key="6">
    <source>
        <dbReference type="EMBL" id="VFR97992.1"/>
    </source>
</evidence>
<dbReference type="CDD" id="cd07377">
    <property type="entry name" value="WHTH_GntR"/>
    <property type="match status" value="1"/>
</dbReference>
<dbReference type="PRINTS" id="PR00035">
    <property type="entry name" value="HTHGNTR"/>
</dbReference>
<dbReference type="EMBL" id="CAADIZ010000058">
    <property type="protein sequence ID" value="VFS30651.1"/>
    <property type="molecule type" value="Genomic_DNA"/>
</dbReference>
<protein>
    <submittedName>
        <fullName evidence="5">Predicted regulator PutR for proline utilization, GntR family</fullName>
    </submittedName>
</protein>
<dbReference type="InterPro" id="IPR000524">
    <property type="entry name" value="Tscrpt_reg_HTH_GntR"/>
</dbReference>
<proteinExistence type="predicted"/>
<evidence type="ECO:0000313" key="7">
    <source>
        <dbReference type="EMBL" id="VFS30651.1"/>
    </source>
</evidence>
<dbReference type="SMART" id="SM00895">
    <property type="entry name" value="FCD"/>
    <property type="match status" value="1"/>
</dbReference>
<dbReference type="InterPro" id="IPR036390">
    <property type="entry name" value="WH_DNA-bd_sf"/>
</dbReference>
<dbReference type="SUPFAM" id="SSF46785">
    <property type="entry name" value="Winged helix' DNA-binding domain"/>
    <property type="match status" value="1"/>
</dbReference>
<dbReference type="Pfam" id="PF00392">
    <property type="entry name" value="GntR"/>
    <property type="match status" value="1"/>
</dbReference>
<gene>
    <name evidence="5" type="ORF">BRI6_4691</name>
    <name evidence="6" type="ORF">IVO3_4689</name>
    <name evidence="7" type="ORF">RAN7_4621</name>
</gene>
<dbReference type="EMBL" id="CAADIP010000055">
    <property type="protein sequence ID" value="VFR97992.1"/>
    <property type="molecule type" value="Genomic_DNA"/>
</dbReference>
<dbReference type="AlphaFoldDB" id="A0A484RY49"/>
<reference evidence="5" key="1">
    <citation type="submission" date="2019-03" db="EMBL/GenBank/DDBJ databases">
        <authorList>
            <person name="Danneels B."/>
        </authorList>
    </citation>
    <scope>NUCLEOTIDE SEQUENCE</scope>
</reference>
<dbReference type="GO" id="GO:0003700">
    <property type="term" value="F:DNA-binding transcription factor activity"/>
    <property type="evidence" value="ECO:0007669"/>
    <property type="project" value="InterPro"/>
</dbReference>
<evidence type="ECO:0000313" key="5">
    <source>
        <dbReference type="EMBL" id="VFR54079.1"/>
    </source>
</evidence>
<dbReference type="PANTHER" id="PTHR43537">
    <property type="entry name" value="TRANSCRIPTIONAL REGULATOR, GNTR FAMILY"/>
    <property type="match status" value="1"/>
</dbReference>
<dbReference type="InterPro" id="IPR011711">
    <property type="entry name" value="GntR_C"/>
</dbReference>
<accession>A0A484RY49</accession>
<organism evidence="5">
    <name type="scientific">plant metagenome</name>
    <dbReference type="NCBI Taxonomy" id="1297885"/>
    <lineage>
        <taxon>unclassified sequences</taxon>
        <taxon>metagenomes</taxon>
        <taxon>organismal metagenomes</taxon>
    </lineage>
</organism>
<dbReference type="SMART" id="SM00345">
    <property type="entry name" value="HTH_GNTR"/>
    <property type="match status" value="1"/>
</dbReference>
<dbReference type="SUPFAM" id="SSF48008">
    <property type="entry name" value="GntR ligand-binding domain-like"/>
    <property type="match status" value="1"/>
</dbReference>
<evidence type="ECO:0000256" key="2">
    <source>
        <dbReference type="ARBA" id="ARBA00023125"/>
    </source>
</evidence>
<dbReference type="EMBL" id="CAADII010000019">
    <property type="protein sequence ID" value="VFR54079.1"/>
    <property type="molecule type" value="Genomic_DNA"/>
</dbReference>
<name>A0A484RY49_9ZZZZ</name>
<keyword evidence="2" id="KW-0238">DNA-binding</keyword>
<dbReference type="Gene3D" id="1.10.10.10">
    <property type="entry name" value="Winged helix-like DNA-binding domain superfamily/Winged helix DNA-binding domain"/>
    <property type="match status" value="1"/>
</dbReference>
<sequence>MTLKIDTPATLRELSLNRLRDAIISGYFSSGTRLVERTLCDELGVSRSVVREVIRYLEAEGLVETVVGKGPTVVTLSWDVAAQIYKIRLLLEQSAVADCTARLTPKASAKIRAYLSEFKRAYAGDDVNLIIAVSTRLYEEIFSVAGHGVAWEVVQRLNGRISRLRVMTMKSSDRPMTGYQRIEAICNAICVLKDPVQAQRAVAEHINEAAGIAKKILEKEDGTK</sequence>
<dbReference type="PANTHER" id="PTHR43537:SF24">
    <property type="entry name" value="GLUCONATE OPERON TRANSCRIPTIONAL REPRESSOR"/>
    <property type="match status" value="1"/>
</dbReference>
<evidence type="ECO:0000256" key="3">
    <source>
        <dbReference type="ARBA" id="ARBA00023163"/>
    </source>
</evidence>
<keyword evidence="3" id="KW-0804">Transcription</keyword>
<evidence type="ECO:0000256" key="1">
    <source>
        <dbReference type="ARBA" id="ARBA00023015"/>
    </source>
</evidence>
<evidence type="ECO:0000259" key="4">
    <source>
        <dbReference type="PROSITE" id="PS50949"/>
    </source>
</evidence>
<dbReference type="InterPro" id="IPR036388">
    <property type="entry name" value="WH-like_DNA-bd_sf"/>
</dbReference>
<dbReference type="InterPro" id="IPR008920">
    <property type="entry name" value="TF_FadR/GntR_C"/>
</dbReference>
<dbReference type="Gene3D" id="1.20.120.530">
    <property type="entry name" value="GntR ligand-binding domain-like"/>
    <property type="match status" value="1"/>
</dbReference>
<dbReference type="GO" id="GO:0003677">
    <property type="term" value="F:DNA binding"/>
    <property type="evidence" value="ECO:0007669"/>
    <property type="project" value="UniProtKB-KW"/>
</dbReference>
<dbReference type="PROSITE" id="PS50949">
    <property type="entry name" value="HTH_GNTR"/>
    <property type="match status" value="1"/>
</dbReference>
<dbReference type="Pfam" id="PF07729">
    <property type="entry name" value="FCD"/>
    <property type="match status" value="1"/>
</dbReference>
<keyword evidence="1" id="KW-0805">Transcription regulation</keyword>
<feature type="domain" description="HTH gntR-type" evidence="4">
    <location>
        <begin position="9"/>
        <end position="76"/>
    </location>
</feature>